<keyword evidence="3" id="KW-1185">Reference proteome</keyword>
<reference evidence="2 3" key="1">
    <citation type="submission" date="2018-12" db="EMBL/GenBank/DDBJ databases">
        <title>Draft genome sequence of Embleya hyalina NBRC 13850T.</title>
        <authorList>
            <person name="Komaki H."/>
            <person name="Hosoyama A."/>
            <person name="Kimura A."/>
            <person name="Ichikawa N."/>
            <person name="Tamura T."/>
        </authorList>
    </citation>
    <scope>NUCLEOTIDE SEQUENCE [LARGE SCALE GENOMIC DNA]</scope>
    <source>
        <strain evidence="2 3">NBRC 13850</strain>
    </source>
</reference>
<dbReference type="AlphaFoldDB" id="A0A401Z339"/>
<accession>A0A401Z339</accession>
<organism evidence="2 3">
    <name type="scientific">Embleya hyalina</name>
    <dbReference type="NCBI Taxonomy" id="516124"/>
    <lineage>
        <taxon>Bacteria</taxon>
        <taxon>Bacillati</taxon>
        <taxon>Actinomycetota</taxon>
        <taxon>Actinomycetes</taxon>
        <taxon>Kitasatosporales</taxon>
        <taxon>Streptomycetaceae</taxon>
        <taxon>Embleya</taxon>
    </lineage>
</organism>
<comment type="caution">
    <text evidence="2">The sequence shown here is derived from an EMBL/GenBank/DDBJ whole genome shotgun (WGS) entry which is preliminary data.</text>
</comment>
<evidence type="ECO:0008006" key="4">
    <source>
        <dbReference type="Google" id="ProtNLM"/>
    </source>
</evidence>
<feature type="signal peptide" evidence="1">
    <location>
        <begin position="1"/>
        <end position="31"/>
    </location>
</feature>
<evidence type="ECO:0000313" key="3">
    <source>
        <dbReference type="Proteomes" id="UP000286931"/>
    </source>
</evidence>
<dbReference type="RefSeq" id="WP_126642917.1">
    <property type="nucleotide sequence ID" value="NZ_BIFH01000047.1"/>
</dbReference>
<gene>
    <name evidence="2" type="ORF">EHYA_09033</name>
</gene>
<sequence length="137" mass="14935">MRTITKRIAQAGAAVAMALTTAVTMTGQANATETLYAEAWTGTGTSGKLVAQGFYSPITNNGYISDRYADGYGVYIQFQEDIYGVWANTRTYVNNKGAGQKVSFTYTPYYRDGDVLRMRVCRNSATGPCSSWKYGVA</sequence>
<evidence type="ECO:0000256" key="1">
    <source>
        <dbReference type="SAM" id="SignalP"/>
    </source>
</evidence>
<protein>
    <recommendedName>
        <fullName evidence="4">Secreted protein</fullName>
    </recommendedName>
</protein>
<feature type="chain" id="PRO_5019209608" description="Secreted protein" evidence="1">
    <location>
        <begin position="32"/>
        <end position="137"/>
    </location>
</feature>
<proteinExistence type="predicted"/>
<dbReference type="EMBL" id="BIFH01000047">
    <property type="protein sequence ID" value="GCE01269.1"/>
    <property type="molecule type" value="Genomic_DNA"/>
</dbReference>
<name>A0A401Z339_9ACTN</name>
<keyword evidence="1" id="KW-0732">Signal</keyword>
<evidence type="ECO:0000313" key="2">
    <source>
        <dbReference type="EMBL" id="GCE01269.1"/>
    </source>
</evidence>
<dbReference type="Proteomes" id="UP000286931">
    <property type="component" value="Unassembled WGS sequence"/>
</dbReference>